<dbReference type="AlphaFoldDB" id="A0A2T4YVL0"/>
<dbReference type="EMBL" id="PZZN01000001">
    <property type="protein sequence ID" value="PTM47855.1"/>
    <property type="molecule type" value="Genomic_DNA"/>
</dbReference>
<evidence type="ECO:0000256" key="1">
    <source>
        <dbReference type="SAM" id="MobiDB-lite"/>
    </source>
</evidence>
<keyword evidence="3" id="KW-1185">Reference proteome</keyword>
<feature type="compositionally biased region" description="Basic and acidic residues" evidence="1">
    <location>
        <begin position="37"/>
        <end position="55"/>
    </location>
</feature>
<evidence type="ECO:0000313" key="2">
    <source>
        <dbReference type="EMBL" id="PTM47855.1"/>
    </source>
</evidence>
<organism evidence="2 3">
    <name type="scientific">Sphingomonas aerolata</name>
    <dbReference type="NCBI Taxonomy" id="185951"/>
    <lineage>
        <taxon>Bacteria</taxon>
        <taxon>Pseudomonadati</taxon>
        <taxon>Pseudomonadota</taxon>
        <taxon>Alphaproteobacteria</taxon>
        <taxon>Sphingomonadales</taxon>
        <taxon>Sphingomonadaceae</taxon>
        <taxon>Sphingomonas</taxon>
    </lineage>
</organism>
<proteinExistence type="predicted"/>
<dbReference type="RefSeq" id="WP_236701578.1">
    <property type="nucleotide sequence ID" value="NZ_JAPZPT010000005.1"/>
</dbReference>
<protein>
    <submittedName>
        <fullName evidence="2">Uncharacterized protein</fullName>
    </submittedName>
</protein>
<name>A0A2T4YVL0_9SPHN</name>
<feature type="region of interest" description="Disordered" evidence="1">
    <location>
        <begin position="1"/>
        <end position="134"/>
    </location>
</feature>
<reference evidence="2 3" key="1">
    <citation type="submission" date="2018-04" db="EMBL/GenBank/DDBJ databases">
        <title>Genomic Encyclopedia of Type Strains, Phase III (KMG-III): the genomes of soil and plant-associated and newly described type strains.</title>
        <authorList>
            <person name="Whitman W."/>
        </authorList>
    </citation>
    <scope>NUCLEOTIDE SEQUENCE [LARGE SCALE GENOMIC DNA]</scope>
    <source>
        <strain evidence="2 3">NW12</strain>
    </source>
</reference>
<dbReference type="Proteomes" id="UP000240996">
    <property type="component" value="Unassembled WGS sequence"/>
</dbReference>
<sequence>MTDGWGPPKSPPKSSPASAWPLNDRGPGPLLPGTADRAARRAEERAREREQRAQDRLAATDQRAEARAAQRDALSQDRERAREARRVEEAQRIRARLDAPPANDEEALKIAKRRRSGARARSGEETKTERDTRGYTTIVDPARIRTLAARGASIAALAAAFGITAEEVEAALRDTPEE</sequence>
<feature type="compositionally biased region" description="Basic and acidic residues" evidence="1">
    <location>
        <begin position="62"/>
        <end position="97"/>
    </location>
</feature>
<gene>
    <name evidence="2" type="ORF">C8J24_1259</name>
</gene>
<evidence type="ECO:0000313" key="3">
    <source>
        <dbReference type="Proteomes" id="UP000240996"/>
    </source>
</evidence>
<feature type="compositionally biased region" description="Basic and acidic residues" evidence="1">
    <location>
        <begin position="121"/>
        <end position="133"/>
    </location>
</feature>
<accession>A0A2T4YVL0</accession>
<comment type="caution">
    <text evidence="2">The sequence shown here is derived from an EMBL/GenBank/DDBJ whole genome shotgun (WGS) entry which is preliminary data.</text>
</comment>